<gene>
    <name evidence="1" type="ORF">LCGC14_0732170</name>
</gene>
<comment type="caution">
    <text evidence="1">The sequence shown here is derived from an EMBL/GenBank/DDBJ whole genome shotgun (WGS) entry which is preliminary data.</text>
</comment>
<reference evidence="1" key="1">
    <citation type="journal article" date="2015" name="Nature">
        <title>Complex archaea that bridge the gap between prokaryotes and eukaryotes.</title>
        <authorList>
            <person name="Spang A."/>
            <person name="Saw J.H."/>
            <person name="Jorgensen S.L."/>
            <person name="Zaremba-Niedzwiedzka K."/>
            <person name="Martijn J."/>
            <person name="Lind A.E."/>
            <person name="van Eijk R."/>
            <person name="Schleper C."/>
            <person name="Guy L."/>
            <person name="Ettema T.J."/>
        </authorList>
    </citation>
    <scope>NUCLEOTIDE SEQUENCE</scope>
</reference>
<sequence>MVEEAIQSVWNFDGAQLSLIFQIKAQAGLSLNEWNLEGTYWALRNLRREIDAKFKTTKSKTTKSKFKIIVDEKEKEVEFTEKEMVDYLLRELVKERDLFLVSAGDQESMSRFYLVLEEFYLVLSRLMKEHGLYFREGDDPQDAFRRR</sequence>
<dbReference type="EMBL" id="LAZR01001697">
    <property type="protein sequence ID" value="KKN40581.1"/>
    <property type="molecule type" value="Genomic_DNA"/>
</dbReference>
<organism evidence="1">
    <name type="scientific">marine sediment metagenome</name>
    <dbReference type="NCBI Taxonomy" id="412755"/>
    <lineage>
        <taxon>unclassified sequences</taxon>
        <taxon>metagenomes</taxon>
        <taxon>ecological metagenomes</taxon>
    </lineage>
</organism>
<protein>
    <submittedName>
        <fullName evidence="1">Uncharacterized protein</fullName>
    </submittedName>
</protein>
<accession>A0A0F9SUF9</accession>
<proteinExistence type="predicted"/>
<name>A0A0F9SUF9_9ZZZZ</name>
<evidence type="ECO:0000313" key="1">
    <source>
        <dbReference type="EMBL" id="KKN40581.1"/>
    </source>
</evidence>
<dbReference type="AlphaFoldDB" id="A0A0F9SUF9"/>